<dbReference type="InterPro" id="IPR036291">
    <property type="entry name" value="NAD(P)-bd_dom_sf"/>
</dbReference>
<evidence type="ECO:0000256" key="1">
    <source>
        <dbReference type="ARBA" id="ARBA00023002"/>
    </source>
</evidence>
<comment type="caution">
    <text evidence="6">The sequence shown here is derived from an EMBL/GenBank/DDBJ whole genome shotgun (WGS) entry which is preliminary data.</text>
</comment>
<dbReference type="SUPFAM" id="SSF51735">
    <property type="entry name" value="NAD(P)-binding Rossmann-fold domains"/>
    <property type="match status" value="1"/>
</dbReference>
<dbReference type="GO" id="GO:0016491">
    <property type="term" value="F:oxidoreductase activity"/>
    <property type="evidence" value="ECO:0007669"/>
    <property type="project" value="UniProtKB-KW"/>
</dbReference>
<protein>
    <recommendedName>
        <fullName evidence="8">6-phosphogluconate dehydrogenase</fullName>
    </recommendedName>
</protein>
<evidence type="ECO:0000259" key="5">
    <source>
        <dbReference type="Pfam" id="PF14833"/>
    </source>
</evidence>
<keyword evidence="2" id="KW-0520">NAD</keyword>
<evidence type="ECO:0000256" key="2">
    <source>
        <dbReference type="ARBA" id="ARBA00023027"/>
    </source>
</evidence>
<accession>A0A261SCU3</accession>
<gene>
    <name evidence="6" type="ORF">CAL29_15230</name>
</gene>
<reference evidence="7" key="1">
    <citation type="submission" date="2017-05" db="EMBL/GenBank/DDBJ databases">
        <title>Complete and WGS of Bordetella genogroups.</title>
        <authorList>
            <person name="Spilker T."/>
            <person name="Lipuma J."/>
        </authorList>
    </citation>
    <scope>NUCLEOTIDE SEQUENCE [LARGE SCALE GENOMIC DNA]</scope>
    <source>
        <strain evidence="7">AU16122</strain>
    </source>
</reference>
<evidence type="ECO:0000256" key="3">
    <source>
        <dbReference type="PIRSR" id="PIRSR000103-1"/>
    </source>
</evidence>
<dbReference type="InterPro" id="IPR015815">
    <property type="entry name" value="HIBADH-related"/>
</dbReference>
<feature type="active site" evidence="3">
    <location>
        <position position="180"/>
    </location>
</feature>
<dbReference type="PANTHER" id="PTHR43060">
    <property type="entry name" value="3-HYDROXYISOBUTYRATE DEHYDROGENASE-LIKE 1, MITOCHONDRIAL-RELATED"/>
    <property type="match status" value="1"/>
</dbReference>
<feature type="domain" description="3-hydroxyisobutyrate dehydrogenase-like NAD-binding" evidence="5">
    <location>
        <begin position="174"/>
        <end position="294"/>
    </location>
</feature>
<dbReference type="Pfam" id="PF03446">
    <property type="entry name" value="NAD_binding_2"/>
    <property type="match status" value="1"/>
</dbReference>
<dbReference type="PANTHER" id="PTHR43060:SF15">
    <property type="entry name" value="3-HYDROXYISOBUTYRATE DEHYDROGENASE-LIKE 1, MITOCHONDRIAL-RELATED"/>
    <property type="match status" value="1"/>
</dbReference>
<dbReference type="Proteomes" id="UP000216020">
    <property type="component" value="Unassembled WGS sequence"/>
</dbReference>
<dbReference type="InterPro" id="IPR008927">
    <property type="entry name" value="6-PGluconate_DH-like_C_sf"/>
</dbReference>
<evidence type="ECO:0000313" key="6">
    <source>
        <dbReference type="EMBL" id="OZI34817.1"/>
    </source>
</evidence>
<dbReference type="AlphaFoldDB" id="A0A261SCU3"/>
<dbReference type="InterPro" id="IPR013328">
    <property type="entry name" value="6PGD_dom2"/>
</dbReference>
<evidence type="ECO:0000259" key="4">
    <source>
        <dbReference type="Pfam" id="PF03446"/>
    </source>
</evidence>
<feature type="domain" description="6-phosphogluconate dehydrogenase NADP-binding" evidence="4">
    <location>
        <begin position="12"/>
        <end position="171"/>
    </location>
</feature>
<dbReference type="PIRSF" id="PIRSF000103">
    <property type="entry name" value="HIBADH"/>
    <property type="match status" value="1"/>
</dbReference>
<evidence type="ECO:0000313" key="7">
    <source>
        <dbReference type="Proteomes" id="UP000216020"/>
    </source>
</evidence>
<evidence type="ECO:0008006" key="8">
    <source>
        <dbReference type="Google" id="ProtNLM"/>
    </source>
</evidence>
<keyword evidence="1" id="KW-0560">Oxidoreductase</keyword>
<dbReference type="InterPro" id="IPR029154">
    <property type="entry name" value="HIBADH-like_NADP-bd"/>
</dbReference>
<proteinExistence type="predicted"/>
<dbReference type="EMBL" id="NEVM01000002">
    <property type="protein sequence ID" value="OZI34817.1"/>
    <property type="molecule type" value="Genomic_DNA"/>
</dbReference>
<sequence>MEPQIMNEKKPTVGVIGLGNAGLALAQPLSRRFDVLGYDRDTGRLALARDMGLRGAADAAQLARESGIILLSLPTPAASLAAADALAQGAPDDALRDRLIVETSTVSPQDVAALQARVAGHGARVVDAAIIGGVHKLAEGKTTFLVGADPADYARARPVLEAAAEEIFHLGAAGSGMRAKLVSNAVAHTTMVMLLEAAALAVKAGVPLDVFYTLMRRESGLMRPLTHRFGERILGQDFEGGMPTANARKDSALALELARELGVPLFTMQASHSVYEIARGAGLDRLDYASISKLWEQWMDIGFGKDAHAH</sequence>
<dbReference type="Gene3D" id="1.10.1040.10">
    <property type="entry name" value="N-(1-d-carboxylethyl)-l-norvaline Dehydrogenase, domain 2"/>
    <property type="match status" value="1"/>
</dbReference>
<dbReference type="Gene3D" id="3.40.50.720">
    <property type="entry name" value="NAD(P)-binding Rossmann-like Domain"/>
    <property type="match status" value="1"/>
</dbReference>
<dbReference type="Pfam" id="PF14833">
    <property type="entry name" value="NAD_binding_11"/>
    <property type="match status" value="1"/>
</dbReference>
<name>A0A261SCU3_9BORD</name>
<dbReference type="GO" id="GO:0051287">
    <property type="term" value="F:NAD binding"/>
    <property type="evidence" value="ECO:0007669"/>
    <property type="project" value="InterPro"/>
</dbReference>
<organism evidence="6 7">
    <name type="scientific">Bordetella genomosp. 10</name>
    <dbReference type="NCBI Taxonomy" id="1416804"/>
    <lineage>
        <taxon>Bacteria</taxon>
        <taxon>Pseudomonadati</taxon>
        <taxon>Pseudomonadota</taxon>
        <taxon>Betaproteobacteria</taxon>
        <taxon>Burkholderiales</taxon>
        <taxon>Alcaligenaceae</taxon>
        <taxon>Bordetella</taxon>
    </lineage>
</organism>
<dbReference type="InterPro" id="IPR006115">
    <property type="entry name" value="6PGDH_NADP-bd"/>
</dbReference>
<dbReference type="OrthoDB" id="9777604at2"/>
<dbReference type="GO" id="GO:0050661">
    <property type="term" value="F:NADP binding"/>
    <property type="evidence" value="ECO:0007669"/>
    <property type="project" value="InterPro"/>
</dbReference>
<keyword evidence="7" id="KW-1185">Reference proteome</keyword>
<dbReference type="SUPFAM" id="SSF48179">
    <property type="entry name" value="6-phosphogluconate dehydrogenase C-terminal domain-like"/>
    <property type="match status" value="1"/>
</dbReference>